<reference evidence="1 2" key="1">
    <citation type="submission" date="2015-07" db="EMBL/GenBank/DDBJ databases">
        <authorList>
            <person name="Noorani M."/>
        </authorList>
    </citation>
    <scope>NUCLEOTIDE SEQUENCE [LARGE SCALE GENOMIC DNA]</scope>
    <source>
        <strain evidence="1">BBA 69670</strain>
    </source>
</reference>
<evidence type="ECO:0000313" key="1">
    <source>
        <dbReference type="EMBL" id="CUA74756.1"/>
    </source>
</evidence>
<evidence type="ECO:0000313" key="2">
    <source>
        <dbReference type="Proteomes" id="UP000044841"/>
    </source>
</evidence>
<gene>
    <name evidence="1" type="ORF">RSOLAG22IIIB_05695</name>
</gene>
<protein>
    <submittedName>
        <fullName evidence="1">Uncharacterized protein</fullName>
    </submittedName>
</protein>
<proteinExistence type="predicted"/>
<sequence>MSAEFEEAQVQRQLDELSGHIGRAFSEYAGSLDSEPEELDEASINEVLDRVEKQAYGPGKSGFASTDLTSELNLAVLRADGVVFTVAPIGITRNIPGIFKIWGELSGKVIWLIKNLPLGYFIVLITGAKGRLIYISKIRQKVKQGTGAGTWNEE</sequence>
<accession>A0A0K6G8F7</accession>
<organism evidence="1 2">
    <name type="scientific">Rhizoctonia solani</name>
    <dbReference type="NCBI Taxonomy" id="456999"/>
    <lineage>
        <taxon>Eukaryota</taxon>
        <taxon>Fungi</taxon>
        <taxon>Dikarya</taxon>
        <taxon>Basidiomycota</taxon>
        <taxon>Agaricomycotina</taxon>
        <taxon>Agaricomycetes</taxon>
        <taxon>Cantharellales</taxon>
        <taxon>Ceratobasidiaceae</taxon>
        <taxon>Rhizoctonia</taxon>
    </lineage>
</organism>
<keyword evidence="2" id="KW-1185">Reference proteome</keyword>
<dbReference type="EMBL" id="CYGV01001489">
    <property type="protein sequence ID" value="CUA74756.1"/>
    <property type="molecule type" value="Genomic_DNA"/>
</dbReference>
<dbReference type="Proteomes" id="UP000044841">
    <property type="component" value="Unassembled WGS sequence"/>
</dbReference>
<dbReference type="AlphaFoldDB" id="A0A0K6G8F7"/>
<name>A0A0K6G8F7_9AGAM</name>